<dbReference type="AlphaFoldDB" id="A0A5J5DUZ0"/>
<evidence type="ECO:0000313" key="2">
    <source>
        <dbReference type="EMBL" id="KAA8823384.1"/>
    </source>
</evidence>
<organism evidence="2 3">
    <name type="scientific">Bifidobacterium vespertilionis</name>
    <dbReference type="NCBI Taxonomy" id="2562524"/>
    <lineage>
        <taxon>Bacteria</taxon>
        <taxon>Bacillati</taxon>
        <taxon>Actinomycetota</taxon>
        <taxon>Actinomycetes</taxon>
        <taxon>Bifidobacteriales</taxon>
        <taxon>Bifidobacteriaceae</taxon>
        <taxon>Bifidobacterium</taxon>
    </lineage>
</organism>
<dbReference type="Proteomes" id="UP000374630">
    <property type="component" value="Unassembled WGS sequence"/>
</dbReference>
<dbReference type="Proteomes" id="UP000345527">
    <property type="component" value="Unassembled WGS sequence"/>
</dbReference>
<proteinExistence type="predicted"/>
<accession>A0A5J5DUZ0</accession>
<dbReference type="EMBL" id="RZOA01000009">
    <property type="protein sequence ID" value="KAA8823384.1"/>
    <property type="molecule type" value="Genomic_DNA"/>
</dbReference>
<evidence type="ECO:0000313" key="3">
    <source>
        <dbReference type="Proteomes" id="UP000345527"/>
    </source>
</evidence>
<comment type="caution">
    <text evidence="2">The sequence shown here is derived from an EMBL/GenBank/DDBJ whole genome shotgun (WGS) entry which is preliminary data.</text>
</comment>
<keyword evidence="4" id="KW-1185">Reference proteome</keyword>
<dbReference type="RefSeq" id="WP_150353917.1">
    <property type="nucleotide sequence ID" value="NZ_RZNZ01000010.1"/>
</dbReference>
<protein>
    <submittedName>
        <fullName evidence="2">MoaA protein</fullName>
    </submittedName>
</protein>
<dbReference type="EMBL" id="RZNZ01000010">
    <property type="protein sequence ID" value="KAA8819608.1"/>
    <property type="molecule type" value="Genomic_DNA"/>
</dbReference>
<gene>
    <name evidence="2" type="ORF">EM848_05400</name>
    <name evidence="1" type="ORF">EMO90_08230</name>
</gene>
<evidence type="ECO:0000313" key="4">
    <source>
        <dbReference type="Proteomes" id="UP000374630"/>
    </source>
</evidence>
<name>A0A5J5DUZ0_9BIFI</name>
<sequence length="213" mass="22427">MGKHNRIPAIIVSLLVAVLLAAGLSGALLWRSAQRVINEARQAGEYASQAKASYDRNDIKQALAQLDQAGDHIIAARDETQGPLWAAAEWVPYYGSDVAAVRGMLDAGADAASNALPKIDSAAQGTLIDFSLTDLLSGASLSNGTLSIPKIASVKQDMADAGAVLSRVRTSIHALPQPHTRQIADLVEQGRQAADQVDESFNQLNAIIARIPG</sequence>
<dbReference type="OrthoDB" id="3231283at2"/>
<evidence type="ECO:0000313" key="1">
    <source>
        <dbReference type="EMBL" id="KAA8819608.1"/>
    </source>
</evidence>
<reference evidence="3 4" key="1">
    <citation type="journal article" date="2019" name="Syst. Appl. Microbiol.">
        <title>Characterization of Bifidobacterium species in feaces of the Egyptian fruit bat: Description of B. vespertilionis sp. nov. and B. rousetti sp. nov.</title>
        <authorList>
            <person name="Modesto M."/>
            <person name="Satti M."/>
            <person name="Watanabe K."/>
            <person name="Puglisi E."/>
            <person name="Morelli L."/>
            <person name="Huang C.-H."/>
            <person name="Liou J.-S."/>
            <person name="Miyashita M."/>
            <person name="Tamura T."/>
            <person name="Saito S."/>
            <person name="Mori K."/>
            <person name="Huang L."/>
            <person name="Sciavilla P."/>
            <person name="Sandri C."/>
            <person name="Spiezio C."/>
            <person name="Vitali F."/>
            <person name="Cavalieri D."/>
            <person name="Perpetuini G."/>
            <person name="Tofalo R."/>
            <person name="Bonetti A."/>
            <person name="Arita M."/>
            <person name="Mattarelli P."/>
        </authorList>
    </citation>
    <scope>NUCLEOTIDE SEQUENCE [LARGE SCALE GENOMIC DNA]</scope>
    <source>
        <strain evidence="1 4">RST16</strain>
        <strain evidence="2 3">RST8</strain>
    </source>
</reference>